<dbReference type="AlphaFoldDB" id="A0A8D8J644"/>
<proteinExistence type="predicted"/>
<dbReference type="EMBL" id="HBUE01272802">
    <property type="protein sequence ID" value="CAG6564843.1"/>
    <property type="molecule type" value="Transcribed_RNA"/>
</dbReference>
<keyword evidence="1" id="KW-1133">Transmembrane helix</keyword>
<evidence type="ECO:0000313" key="2">
    <source>
        <dbReference type="EMBL" id="CAG6564843.1"/>
    </source>
</evidence>
<dbReference type="EMBL" id="HBUE01167487">
    <property type="protein sequence ID" value="CAG6513376.1"/>
    <property type="molecule type" value="Transcribed_RNA"/>
</dbReference>
<feature type="transmembrane region" description="Helical" evidence="1">
    <location>
        <begin position="46"/>
        <end position="71"/>
    </location>
</feature>
<feature type="transmembrane region" description="Helical" evidence="1">
    <location>
        <begin position="12"/>
        <end position="34"/>
    </location>
</feature>
<sequence>MWDCFRLGVEALRAFGFGTDTFCGVVLTSCLMSWAEDEMVEMMLAVVVGAMAVGAATVLMESTAFVSGALFGNIRNLSGLRSVSGAGATMAGTGSGWGSFVYAPRTSGS</sequence>
<name>A0A8D8J644_CULPI</name>
<reference evidence="2" key="1">
    <citation type="submission" date="2021-05" db="EMBL/GenBank/DDBJ databases">
        <authorList>
            <person name="Alioto T."/>
            <person name="Alioto T."/>
            <person name="Gomez Garrido J."/>
        </authorList>
    </citation>
    <scope>NUCLEOTIDE SEQUENCE</scope>
</reference>
<protein>
    <submittedName>
        <fullName evidence="2">(northern house mosquito) hypothetical protein</fullName>
    </submittedName>
</protein>
<evidence type="ECO:0000256" key="1">
    <source>
        <dbReference type="SAM" id="Phobius"/>
    </source>
</evidence>
<accession>A0A8D8J644</accession>
<organism evidence="2">
    <name type="scientific">Culex pipiens</name>
    <name type="common">House mosquito</name>
    <dbReference type="NCBI Taxonomy" id="7175"/>
    <lineage>
        <taxon>Eukaryota</taxon>
        <taxon>Metazoa</taxon>
        <taxon>Ecdysozoa</taxon>
        <taxon>Arthropoda</taxon>
        <taxon>Hexapoda</taxon>
        <taxon>Insecta</taxon>
        <taxon>Pterygota</taxon>
        <taxon>Neoptera</taxon>
        <taxon>Endopterygota</taxon>
        <taxon>Diptera</taxon>
        <taxon>Nematocera</taxon>
        <taxon>Culicoidea</taxon>
        <taxon>Culicidae</taxon>
        <taxon>Culicinae</taxon>
        <taxon>Culicini</taxon>
        <taxon>Culex</taxon>
        <taxon>Culex</taxon>
    </lineage>
</organism>
<keyword evidence="1" id="KW-0472">Membrane</keyword>
<keyword evidence="1" id="KW-0812">Transmembrane</keyword>